<dbReference type="InterPro" id="IPR000169">
    <property type="entry name" value="Pept_cys_AS"/>
</dbReference>
<dbReference type="Gene3D" id="4.10.1060.10">
    <property type="entry name" value="Zinc finger, RanBP2-type"/>
    <property type="match status" value="2"/>
</dbReference>
<evidence type="ECO:0000256" key="3">
    <source>
        <dbReference type="ARBA" id="ARBA00022670"/>
    </source>
</evidence>
<dbReference type="PRINTS" id="PR00704">
    <property type="entry name" value="CALPAIN"/>
</dbReference>
<keyword evidence="2" id="KW-0597">Phosphoprotein</keyword>
<evidence type="ECO:0000256" key="8">
    <source>
        <dbReference type="ARBA" id="ARBA00022807"/>
    </source>
</evidence>
<sequence length="904" mass="100505">MTQPSENVWTCRNCTLINEERLTKCSACEYPKPQVDEPLTPRKLLDKAHSFFTSIPDQVSSAVATVQNLVSSSPESSPPRVSASHSPSPPSPPVEQVLDDWTCSRCTFINNGVASNCSMCGAPQRFKIVYPPVEDTPQSGVSSEVTTDDSNSESMHVICESCGMGYDTAESQHCPVCFFEDEDDSDVLERTRQQNHVGEGSASHIQPTEDSSWTCPTCTFKNSELLKMCEICGSVKKGQTPSQAGVEMWKCQICTRENPVHHAKCQSCDTFRENGVKNGDKGSNERPKLRREHSITTETKRKKDTETAKEQFERISLFCKQNSMQFVDDSFPPAPRSIHGNSPSTTQLAGLVASWRRPNELRQHLENPSTTWKVFRHPISPSDISQGVLGDCWFLSALSVLAEKPQLLESIMITKETNPEGAYQVRLCHDGLWETIVIDDSLPASESGNLVCSKAERKQLWVPLIEKALAKMNGSYEALVSGKCLEGLATLTGAPCESVHLQGNEKNNIIIDKNLIWATLLSSKEAGYLMGASCGGGNMKADKAVYESVGLRPRHSYSVLDVQDICDNRLLKLRNPWGRFSWNGDWSDDSPKWTKDLREALGAHESKGGIFWISLDDMLKYFDSVDICKLQPGTSEFRVQGNFPVSASTPSKVVILTLDRPTQVDLTLYQTWRKNETLTSNPLDLMVVVIRTNGGQVTGEPKVVAFTRRQVKAFVSCGAMLEPGDYIILCCSFNTLNGTPGTPTLGQPYVLALHSSRPVLYSPVMRDHTLIAKSLIALLVQKGKRHQDREGVTFYSLNQGWSGTVLVAENRYPDYYMHVHSDFNGSFNVVSTRGQLNTMDSIPPLHRQIINILSQCVESGYSIYHHTKNRMSPRPDLKDWGPTRSQHFPELTPDTFALHCPVPL</sequence>
<comment type="similarity">
    <text evidence="1">Belongs to the peptidase C2 family.</text>
</comment>
<dbReference type="Pfam" id="PF00641">
    <property type="entry name" value="Zn_ribbon_RanBP"/>
    <property type="match status" value="3"/>
</dbReference>
<proteinExistence type="inferred from homology"/>
<dbReference type="InterPro" id="IPR036443">
    <property type="entry name" value="Znf_RanBP2_sf"/>
</dbReference>
<keyword evidence="3 11" id="KW-0645">Protease</keyword>
<evidence type="ECO:0000256" key="7">
    <source>
        <dbReference type="ARBA" id="ARBA00022801"/>
    </source>
</evidence>
<dbReference type="PANTHER" id="PTHR10183">
    <property type="entry name" value="CALPAIN"/>
    <property type="match status" value="1"/>
</dbReference>
<keyword evidence="6 12" id="KW-0863">Zinc-finger</keyword>
<dbReference type="Gene3D" id="2.30.30.380">
    <property type="entry name" value="Zn-finger domain of Sec23/24"/>
    <property type="match status" value="1"/>
</dbReference>
<keyword evidence="9" id="KW-0862">Zinc</keyword>
<evidence type="ECO:0000256" key="2">
    <source>
        <dbReference type="ARBA" id="ARBA00022553"/>
    </source>
</evidence>
<evidence type="ECO:0000256" key="5">
    <source>
        <dbReference type="ARBA" id="ARBA00022737"/>
    </source>
</evidence>
<dbReference type="Gene3D" id="3.90.70.10">
    <property type="entry name" value="Cysteine proteinases"/>
    <property type="match status" value="1"/>
</dbReference>
<keyword evidence="4" id="KW-0479">Metal-binding</keyword>
<dbReference type="Pfam" id="PF00648">
    <property type="entry name" value="Peptidase_C2"/>
    <property type="match status" value="1"/>
</dbReference>
<dbReference type="Proteomes" id="UP001152320">
    <property type="component" value="Chromosome 15"/>
</dbReference>
<feature type="region of interest" description="Disordered" evidence="13">
    <location>
        <begin position="70"/>
        <end position="94"/>
    </location>
</feature>
<dbReference type="OrthoDB" id="424753at2759"/>
<feature type="domain" description="RanBP2-type" evidence="14">
    <location>
        <begin position="209"/>
        <end position="238"/>
    </location>
</feature>
<feature type="domain" description="RanBP2-type" evidence="14">
    <location>
        <begin position="5"/>
        <end position="34"/>
    </location>
</feature>
<evidence type="ECO:0000256" key="1">
    <source>
        <dbReference type="ARBA" id="ARBA00007623"/>
    </source>
</evidence>
<dbReference type="SUPFAM" id="SSF90209">
    <property type="entry name" value="Ran binding protein zinc finger-like"/>
    <property type="match status" value="3"/>
</dbReference>
<keyword evidence="8 11" id="KW-0788">Thiol protease</keyword>
<dbReference type="GO" id="GO:0004198">
    <property type="term" value="F:calcium-dependent cysteine-type endopeptidase activity"/>
    <property type="evidence" value="ECO:0007669"/>
    <property type="project" value="InterPro"/>
</dbReference>
<evidence type="ECO:0000256" key="6">
    <source>
        <dbReference type="ARBA" id="ARBA00022771"/>
    </source>
</evidence>
<feature type="active site" evidence="10 11">
    <location>
        <position position="555"/>
    </location>
</feature>
<dbReference type="PROSITE" id="PS01358">
    <property type="entry name" value="ZF_RANBP2_1"/>
    <property type="match status" value="4"/>
</dbReference>
<feature type="domain" description="RanBP2-type" evidence="14">
    <location>
        <begin position="97"/>
        <end position="126"/>
    </location>
</feature>
<feature type="domain" description="RanBP2-type" evidence="14">
    <location>
        <begin position="243"/>
        <end position="274"/>
    </location>
</feature>
<feature type="domain" description="Calpain catalytic" evidence="15">
    <location>
        <begin position="325"/>
        <end position="631"/>
    </location>
</feature>
<evidence type="ECO:0000256" key="13">
    <source>
        <dbReference type="SAM" id="MobiDB-lite"/>
    </source>
</evidence>
<evidence type="ECO:0000256" key="9">
    <source>
        <dbReference type="ARBA" id="ARBA00022833"/>
    </source>
</evidence>
<feature type="region of interest" description="Disordered" evidence="13">
    <location>
        <begin position="276"/>
        <end position="307"/>
    </location>
</feature>
<evidence type="ECO:0000313" key="17">
    <source>
        <dbReference type="Proteomes" id="UP001152320"/>
    </source>
</evidence>
<evidence type="ECO:0000259" key="14">
    <source>
        <dbReference type="PROSITE" id="PS50199"/>
    </source>
</evidence>
<feature type="compositionally biased region" description="Low complexity" evidence="13">
    <location>
        <begin position="71"/>
        <end position="86"/>
    </location>
</feature>
<dbReference type="InterPro" id="IPR001300">
    <property type="entry name" value="Peptidase_C2_calpain_cat"/>
</dbReference>
<evidence type="ECO:0000313" key="16">
    <source>
        <dbReference type="EMBL" id="KAJ8028458.1"/>
    </source>
</evidence>
<dbReference type="SMART" id="SM00230">
    <property type="entry name" value="CysPc"/>
    <property type="match status" value="1"/>
</dbReference>
<evidence type="ECO:0000256" key="11">
    <source>
        <dbReference type="PROSITE-ProRule" id="PRU00239"/>
    </source>
</evidence>
<dbReference type="FunFam" id="3.90.70.10:FF:000010">
    <property type="entry name" value="Calpain 15"/>
    <property type="match status" value="1"/>
</dbReference>
<comment type="caution">
    <text evidence="16">The sequence shown here is derived from an EMBL/GenBank/DDBJ whole genome shotgun (WGS) entry which is preliminary data.</text>
</comment>
<dbReference type="CDD" id="cd00044">
    <property type="entry name" value="CysPc"/>
    <property type="match status" value="1"/>
</dbReference>
<gene>
    <name evidence="16" type="ORF">HOLleu_30691</name>
</gene>
<dbReference type="InterPro" id="IPR038765">
    <property type="entry name" value="Papain-like_cys_pep_sf"/>
</dbReference>
<feature type="active site" evidence="10 11">
    <location>
        <position position="392"/>
    </location>
</feature>
<dbReference type="EMBL" id="JAIZAY010000015">
    <property type="protein sequence ID" value="KAJ8028458.1"/>
    <property type="molecule type" value="Genomic_DNA"/>
</dbReference>
<accession>A0A9Q1BKP8</accession>
<dbReference type="SMART" id="SM00547">
    <property type="entry name" value="ZnF_RBZ"/>
    <property type="match status" value="4"/>
</dbReference>
<evidence type="ECO:0000256" key="10">
    <source>
        <dbReference type="PIRSR" id="PIRSR622684-1"/>
    </source>
</evidence>
<dbReference type="SUPFAM" id="SSF54001">
    <property type="entry name" value="Cysteine proteinases"/>
    <property type="match status" value="1"/>
</dbReference>
<dbReference type="InterPro" id="IPR001876">
    <property type="entry name" value="Znf_RanBP2"/>
</dbReference>
<name>A0A9Q1BKP8_HOLLE</name>
<dbReference type="PROSITE" id="PS00139">
    <property type="entry name" value="THIOL_PROTEASE_CYS"/>
    <property type="match status" value="1"/>
</dbReference>
<dbReference type="PANTHER" id="PTHR10183:SF382">
    <property type="entry name" value="CALPAIN-15"/>
    <property type="match status" value="1"/>
</dbReference>
<dbReference type="GO" id="GO:0008270">
    <property type="term" value="F:zinc ion binding"/>
    <property type="evidence" value="ECO:0007669"/>
    <property type="project" value="UniProtKB-KW"/>
</dbReference>
<dbReference type="AlphaFoldDB" id="A0A9Q1BKP8"/>
<dbReference type="GO" id="GO:0005737">
    <property type="term" value="C:cytoplasm"/>
    <property type="evidence" value="ECO:0007669"/>
    <property type="project" value="TreeGrafter"/>
</dbReference>
<keyword evidence="7 11" id="KW-0378">Hydrolase</keyword>
<dbReference type="PROSITE" id="PS50199">
    <property type="entry name" value="ZF_RANBP2_2"/>
    <property type="match status" value="4"/>
</dbReference>
<reference evidence="16" key="1">
    <citation type="submission" date="2021-10" db="EMBL/GenBank/DDBJ databases">
        <title>Tropical sea cucumber genome reveals ecological adaptation and Cuvierian tubules defense mechanism.</title>
        <authorList>
            <person name="Chen T."/>
        </authorList>
    </citation>
    <scope>NUCLEOTIDE SEQUENCE</scope>
    <source>
        <strain evidence="16">Nanhai2018</strain>
        <tissue evidence="16">Muscle</tissue>
    </source>
</reference>
<evidence type="ECO:0000259" key="15">
    <source>
        <dbReference type="PROSITE" id="PS50203"/>
    </source>
</evidence>
<dbReference type="PROSITE" id="PS50203">
    <property type="entry name" value="CALPAIN_CAT"/>
    <property type="match status" value="1"/>
</dbReference>
<protein>
    <submittedName>
        <fullName evidence="16">Calpain-15</fullName>
    </submittedName>
</protein>
<keyword evidence="5" id="KW-0677">Repeat</keyword>
<evidence type="ECO:0000256" key="12">
    <source>
        <dbReference type="PROSITE-ProRule" id="PRU00322"/>
    </source>
</evidence>
<dbReference type="InterPro" id="IPR022684">
    <property type="entry name" value="Calpain_cysteine_protease"/>
</dbReference>
<feature type="active site" evidence="10 11">
    <location>
        <position position="575"/>
    </location>
</feature>
<organism evidence="16 17">
    <name type="scientific">Holothuria leucospilota</name>
    <name type="common">Black long sea cucumber</name>
    <name type="synonym">Mertensiothuria leucospilota</name>
    <dbReference type="NCBI Taxonomy" id="206669"/>
    <lineage>
        <taxon>Eukaryota</taxon>
        <taxon>Metazoa</taxon>
        <taxon>Echinodermata</taxon>
        <taxon>Eleutherozoa</taxon>
        <taxon>Echinozoa</taxon>
        <taxon>Holothuroidea</taxon>
        <taxon>Aspidochirotacea</taxon>
        <taxon>Aspidochirotida</taxon>
        <taxon>Holothuriidae</taxon>
        <taxon>Holothuria</taxon>
    </lineage>
</organism>
<dbReference type="GO" id="GO:0006508">
    <property type="term" value="P:proteolysis"/>
    <property type="evidence" value="ECO:0007669"/>
    <property type="project" value="UniProtKB-KW"/>
</dbReference>
<evidence type="ECO:0000256" key="4">
    <source>
        <dbReference type="ARBA" id="ARBA00022723"/>
    </source>
</evidence>
<keyword evidence="17" id="KW-1185">Reference proteome</keyword>